<keyword evidence="1" id="KW-0812">Transmembrane</keyword>
<reference evidence="2" key="1">
    <citation type="submission" date="2018-06" db="EMBL/GenBank/DDBJ databases">
        <authorList>
            <person name="Zhirakovskaya E."/>
        </authorList>
    </citation>
    <scope>NUCLEOTIDE SEQUENCE</scope>
</reference>
<protein>
    <submittedName>
        <fullName evidence="2">Uncharacterized protein</fullName>
    </submittedName>
</protein>
<accession>A0A3B1ARY9</accession>
<evidence type="ECO:0000313" key="2">
    <source>
        <dbReference type="EMBL" id="VAX08736.1"/>
    </source>
</evidence>
<keyword evidence="1" id="KW-1133">Transmembrane helix</keyword>
<name>A0A3B1ARY9_9ZZZZ</name>
<gene>
    <name evidence="2" type="ORF">MNBD_GAMMA25-925</name>
</gene>
<dbReference type="AlphaFoldDB" id="A0A3B1ARY9"/>
<feature type="transmembrane region" description="Helical" evidence="1">
    <location>
        <begin position="23"/>
        <end position="42"/>
    </location>
</feature>
<proteinExistence type="predicted"/>
<dbReference type="EMBL" id="UOFY01000028">
    <property type="protein sequence ID" value="VAX08736.1"/>
    <property type="molecule type" value="Genomic_DNA"/>
</dbReference>
<sequence>MATKKDTQNLLNKITPYSMCSGIFDYSIIIALLSLVSLSWFINNFLIT</sequence>
<evidence type="ECO:0000256" key="1">
    <source>
        <dbReference type="SAM" id="Phobius"/>
    </source>
</evidence>
<organism evidence="2">
    <name type="scientific">hydrothermal vent metagenome</name>
    <dbReference type="NCBI Taxonomy" id="652676"/>
    <lineage>
        <taxon>unclassified sequences</taxon>
        <taxon>metagenomes</taxon>
        <taxon>ecological metagenomes</taxon>
    </lineage>
</organism>
<keyword evidence="1" id="KW-0472">Membrane</keyword>